<dbReference type="EMBL" id="SIDB01000006">
    <property type="protein sequence ID" value="KAI3431428.1"/>
    <property type="molecule type" value="Genomic_DNA"/>
</dbReference>
<dbReference type="AlphaFoldDB" id="A0A9D4TPR8"/>
<reference evidence="3" key="2">
    <citation type="submission" date="2020-11" db="EMBL/GenBank/DDBJ databases">
        <authorList>
            <person name="Cecchin M."/>
            <person name="Marcolungo L."/>
            <person name="Rossato M."/>
            <person name="Girolomoni L."/>
            <person name="Cosentino E."/>
            <person name="Cuine S."/>
            <person name="Li-Beisson Y."/>
            <person name="Delledonne M."/>
            <person name="Ballottari M."/>
        </authorList>
    </citation>
    <scope>NUCLEOTIDE SEQUENCE</scope>
    <source>
        <strain evidence="3">211/11P</strain>
        <tissue evidence="3">Whole cell</tissue>
    </source>
</reference>
<proteinExistence type="predicted"/>
<keyword evidence="4" id="KW-1185">Reference proteome</keyword>
<name>A0A9D4TPR8_CHLVU</name>
<feature type="region of interest" description="Disordered" evidence="2">
    <location>
        <begin position="507"/>
        <end position="550"/>
    </location>
</feature>
<protein>
    <recommendedName>
        <fullName evidence="5">BZIP domain-containing protein</fullName>
    </recommendedName>
</protein>
<evidence type="ECO:0000256" key="2">
    <source>
        <dbReference type="SAM" id="MobiDB-lite"/>
    </source>
</evidence>
<organism evidence="3 4">
    <name type="scientific">Chlorella vulgaris</name>
    <name type="common">Green alga</name>
    <dbReference type="NCBI Taxonomy" id="3077"/>
    <lineage>
        <taxon>Eukaryota</taxon>
        <taxon>Viridiplantae</taxon>
        <taxon>Chlorophyta</taxon>
        <taxon>core chlorophytes</taxon>
        <taxon>Trebouxiophyceae</taxon>
        <taxon>Chlorellales</taxon>
        <taxon>Chlorellaceae</taxon>
        <taxon>Chlorella clade</taxon>
        <taxon>Chlorella</taxon>
    </lineage>
</organism>
<evidence type="ECO:0000313" key="3">
    <source>
        <dbReference type="EMBL" id="KAI3431428.1"/>
    </source>
</evidence>
<comment type="caution">
    <text evidence="3">The sequence shown here is derived from an EMBL/GenBank/DDBJ whole genome shotgun (WGS) entry which is preliminary data.</text>
</comment>
<dbReference type="CDD" id="cd14686">
    <property type="entry name" value="bZIP"/>
    <property type="match status" value="1"/>
</dbReference>
<feature type="region of interest" description="Disordered" evidence="2">
    <location>
        <begin position="471"/>
        <end position="491"/>
    </location>
</feature>
<keyword evidence="1" id="KW-0175">Coiled coil</keyword>
<evidence type="ECO:0000256" key="1">
    <source>
        <dbReference type="SAM" id="Coils"/>
    </source>
</evidence>
<sequence>MVGVASDLEGMPSLGFDDVDIEMMAAIPADAQYNEIMEKDVLQYFGLYGTAADTVAAPTENVPVLAPTPIANTLDAVPGSIAGSAGGSAGGSVGGSAGGSAPSSRGGSGIGAQMLLGGGSGVGAQMLFGGASGIGSQMLWAGASGVGSQLLLGGNGGAAPAVGSAAQHVEALLAGTHPSMRGGSLAEWLAADGPVVSLPMGAVSYQHYQAPATSSVGPQGAVGQMQQMQALQEQQLSRMHAQAQGQAQMQATQAQLREMQAANAAQQQQQHQLQHFQQQQQQHLQQQVLQQQQQQQQQLQQQQLQLQFQQAQRAQEAPMVLQLPGGMPMLHPAFFSAADSRLTQQMPSTGDWMDQQLQQQQQASAGFYGQQYQPTHTQQYQGAQQYQHVQQYQRAAPSVSLQQQMLDAQGGLLLEQQSEGGLHSPVVSTGGSGSLQSLQQVPSINLGRPQASVPEHLLPTMAAGELPLLPLPQPLSPTPPPMPVGPAGSASLSPPAVVGYAPAPAVSDEDVTDGSGMAGAATATATAAASEQQHRGTGTAPASNKRFSDRQKAKISNLEAELNKLQESMMQVKLENERLKSKNLEVEQQLRTQEQLQQLAAVAVTASAQQAQQALAEEAVAAADGRAPFKLPVPPLGAATGLSPPNSQRKLLAHLSLSMRPADREMRAVAALTWPKLQEWYCQLVVRLGEAVSQSAALSHQEADALAKEAFKHGRYWDLLVLISRPDLSSKLLHEDFSVGLPASSVAAAAAAAQAVTQQQQPLSAEGAASWAAAAVAALQLTAQQRQALAAVWSRHSEQAAQRAQRKQELLTAIRSGFLQPLQRAAPEDVELGKPLAAQGLEAMEALRLVVRQDHVSAVQIACGVRKLLSPMQQARLAAAAWPWYPYPSKWAPLLDGPRQD</sequence>
<evidence type="ECO:0000313" key="4">
    <source>
        <dbReference type="Proteomes" id="UP001055712"/>
    </source>
</evidence>
<feature type="coiled-coil region" evidence="1">
    <location>
        <begin position="249"/>
        <end position="314"/>
    </location>
</feature>
<feature type="compositionally biased region" description="Pro residues" evidence="2">
    <location>
        <begin position="471"/>
        <end position="484"/>
    </location>
</feature>
<dbReference type="OrthoDB" id="515797at2759"/>
<accession>A0A9D4TPR8</accession>
<evidence type="ECO:0008006" key="5">
    <source>
        <dbReference type="Google" id="ProtNLM"/>
    </source>
</evidence>
<feature type="compositionally biased region" description="Low complexity" evidence="2">
    <location>
        <begin position="518"/>
        <end position="529"/>
    </location>
</feature>
<gene>
    <name evidence="3" type="ORF">D9Q98_004481</name>
</gene>
<reference evidence="3" key="1">
    <citation type="journal article" date="2019" name="Plant J.">
        <title>Chlorella vulgaris genome assembly and annotation reveals the molecular basis for metabolic acclimation to high light conditions.</title>
        <authorList>
            <person name="Cecchin M."/>
            <person name="Marcolungo L."/>
            <person name="Rossato M."/>
            <person name="Girolomoni L."/>
            <person name="Cosentino E."/>
            <person name="Cuine S."/>
            <person name="Li-Beisson Y."/>
            <person name="Delledonne M."/>
            <person name="Ballottari M."/>
        </authorList>
    </citation>
    <scope>NUCLEOTIDE SEQUENCE</scope>
    <source>
        <strain evidence="3">211/11P</strain>
    </source>
</reference>
<dbReference type="Proteomes" id="UP001055712">
    <property type="component" value="Unassembled WGS sequence"/>
</dbReference>